<dbReference type="GO" id="GO:0005886">
    <property type="term" value="C:plasma membrane"/>
    <property type="evidence" value="ECO:0007669"/>
    <property type="project" value="UniProtKB-SubCell"/>
</dbReference>
<sequence>MEELQTKPKENKMGTMPVGKLLFTMALPIIISMIIQALYNIVDSMYVSEINEGALTAVSLVFPIQNLMIAIATGTGVGINALLSRFLGEKKFEDASNVAHHGIFLGIISSLVVSVLMFTLAPHFIRIQTTDPAIYAGGVIYMRICCGLNFGVFMQITLERLLTATGKTLCTMTSQGIGAIINIIMDPLLIFGIGPFPEMGIAGAAAATVFGQCVAACIALTLNLRLNKEIHINMRKFRPNLPLIGEIYKIAIPSIVMVSIGSVMTFGMNMILIRYLESSTAAAVFGVYFKINSIIFMPIFGLNNAMVPIIAYNYGAKHRLRIRQTVRLAATFAVCLMLIGIGLFWIVPDKLLGIFHASKKMLAIGVPALRTISISFIFAGYCIVIGSVMQALGRAFYSMINSLTRQLILLLPSAFILAVFFGLDGVWWSYDIAEIGSLILTTIFYRIVRRELIDPLPD</sequence>
<comment type="subcellular location">
    <subcellularLocation>
        <location evidence="1">Cell membrane</location>
        <topology evidence="1">Multi-pass membrane protein</topology>
    </subcellularLocation>
</comment>
<feature type="transmembrane region" description="Helical" evidence="7">
    <location>
        <begin position="21"/>
        <end position="42"/>
    </location>
</feature>
<feature type="transmembrane region" description="Helical" evidence="7">
    <location>
        <begin position="133"/>
        <end position="156"/>
    </location>
</feature>
<evidence type="ECO:0000256" key="3">
    <source>
        <dbReference type="ARBA" id="ARBA00022475"/>
    </source>
</evidence>
<dbReference type="PANTHER" id="PTHR43549:SF2">
    <property type="entry name" value="MULTIDRUG RESISTANCE PROTEIN NORM-RELATED"/>
    <property type="match status" value="1"/>
</dbReference>
<keyword evidence="9" id="KW-1185">Reference proteome</keyword>
<name>I5ATK1_EUBC6</name>
<dbReference type="eggNOG" id="COG0534">
    <property type="taxonomic scope" value="Bacteria"/>
</dbReference>
<dbReference type="HOGENOM" id="CLU_012893_0_1_9"/>
<evidence type="ECO:0000256" key="1">
    <source>
        <dbReference type="ARBA" id="ARBA00004651"/>
    </source>
</evidence>
<evidence type="ECO:0000256" key="5">
    <source>
        <dbReference type="ARBA" id="ARBA00022989"/>
    </source>
</evidence>
<dbReference type="InterPro" id="IPR048279">
    <property type="entry name" value="MdtK-like"/>
</dbReference>
<keyword evidence="5 7" id="KW-1133">Transmembrane helix</keyword>
<dbReference type="NCBIfam" id="TIGR00797">
    <property type="entry name" value="matE"/>
    <property type="match status" value="1"/>
</dbReference>
<keyword evidence="2" id="KW-0813">Transport</keyword>
<feature type="transmembrane region" description="Helical" evidence="7">
    <location>
        <begin position="367"/>
        <end position="391"/>
    </location>
</feature>
<evidence type="ECO:0000256" key="4">
    <source>
        <dbReference type="ARBA" id="ARBA00022692"/>
    </source>
</evidence>
<dbReference type="GO" id="GO:0042910">
    <property type="term" value="F:xenobiotic transmembrane transporter activity"/>
    <property type="evidence" value="ECO:0007669"/>
    <property type="project" value="InterPro"/>
</dbReference>
<dbReference type="STRING" id="633697.EubceDRAFT1_1311"/>
<dbReference type="PIRSF" id="PIRSF006603">
    <property type="entry name" value="DinF"/>
    <property type="match status" value="1"/>
</dbReference>
<keyword evidence="4 7" id="KW-0812">Transmembrane</keyword>
<proteinExistence type="predicted"/>
<dbReference type="PANTHER" id="PTHR43549">
    <property type="entry name" value="MULTIDRUG RESISTANCE PROTEIN YPNP-RELATED"/>
    <property type="match status" value="1"/>
</dbReference>
<accession>I5ATK1</accession>
<feature type="transmembrane region" description="Helical" evidence="7">
    <location>
        <begin position="247"/>
        <end position="273"/>
    </location>
</feature>
<evidence type="ECO:0000256" key="6">
    <source>
        <dbReference type="ARBA" id="ARBA00023136"/>
    </source>
</evidence>
<dbReference type="EMBL" id="CM001487">
    <property type="protein sequence ID" value="EIM57124.1"/>
    <property type="molecule type" value="Genomic_DNA"/>
</dbReference>
<organism evidence="8 9">
    <name type="scientific">Eubacterium cellulosolvens (strain ATCC 43171 / JCM 9499 / 6)</name>
    <name type="common">Cillobacterium cellulosolvens</name>
    <dbReference type="NCBI Taxonomy" id="633697"/>
    <lineage>
        <taxon>Bacteria</taxon>
        <taxon>Bacillati</taxon>
        <taxon>Bacillota</taxon>
        <taxon>Clostridia</taxon>
        <taxon>Eubacteriales</taxon>
        <taxon>Eubacteriaceae</taxon>
        <taxon>Eubacterium</taxon>
    </lineage>
</organism>
<evidence type="ECO:0000256" key="7">
    <source>
        <dbReference type="SAM" id="Phobius"/>
    </source>
</evidence>
<dbReference type="Pfam" id="PF01554">
    <property type="entry name" value="MatE"/>
    <property type="match status" value="2"/>
</dbReference>
<dbReference type="InterPro" id="IPR052031">
    <property type="entry name" value="Membrane_Transporter-Flippase"/>
</dbReference>
<reference evidence="8 9" key="1">
    <citation type="submission" date="2010-08" db="EMBL/GenBank/DDBJ databases">
        <authorList>
            <consortium name="US DOE Joint Genome Institute (JGI-PGF)"/>
            <person name="Lucas S."/>
            <person name="Copeland A."/>
            <person name="Lapidus A."/>
            <person name="Cheng J.-F."/>
            <person name="Bruce D."/>
            <person name="Goodwin L."/>
            <person name="Pitluck S."/>
            <person name="Land M.L."/>
            <person name="Hauser L."/>
            <person name="Chang Y.-J."/>
            <person name="Anderson I.J."/>
            <person name="Johnson E."/>
            <person name="Mulhopadhyay B."/>
            <person name="Kyrpides N."/>
            <person name="Woyke T.J."/>
        </authorList>
    </citation>
    <scope>NUCLEOTIDE SEQUENCE [LARGE SCALE GENOMIC DNA]</scope>
    <source>
        <strain evidence="8 9">6</strain>
    </source>
</reference>
<feature type="transmembrane region" description="Helical" evidence="7">
    <location>
        <begin position="177"/>
        <end position="196"/>
    </location>
</feature>
<gene>
    <name evidence="8" type="ORF">EubceDRAFT1_1311</name>
</gene>
<dbReference type="AlphaFoldDB" id="I5ATK1"/>
<dbReference type="OrthoDB" id="9811110at2"/>
<feature type="transmembrane region" description="Helical" evidence="7">
    <location>
        <begin position="326"/>
        <end position="347"/>
    </location>
</feature>
<evidence type="ECO:0000313" key="9">
    <source>
        <dbReference type="Proteomes" id="UP000005753"/>
    </source>
</evidence>
<dbReference type="GO" id="GO:0015297">
    <property type="term" value="F:antiporter activity"/>
    <property type="evidence" value="ECO:0007669"/>
    <property type="project" value="InterPro"/>
</dbReference>
<keyword evidence="6 7" id="KW-0472">Membrane</keyword>
<dbReference type="Proteomes" id="UP000005753">
    <property type="component" value="Chromosome"/>
</dbReference>
<feature type="transmembrane region" description="Helical" evidence="7">
    <location>
        <begin position="62"/>
        <end position="83"/>
    </location>
</feature>
<evidence type="ECO:0000313" key="8">
    <source>
        <dbReference type="EMBL" id="EIM57124.1"/>
    </source>
</evidence>
<reference evidence="8 9" key="2">
    <citation type="submission" date="2012-02" db="EMBL/GenBank/DDBJ databases">
        <title>Improved High-Quality Draft sequence of Eubacterium cellulosolvens 6.</title>
        <authorList>
            <consortium name="US DOE Joint Genome Institute"/>
            <person name="Lucas S."/>
            <person name="Han J."/>
            <person name="Lapidus A."/>
            <person name="Cheng J.-F."/>
            <person name="Goodwin L."/>
            <person name="Pitluck S."/>
            <person name="Peters L."/>
            <person name="Mikhailova N."/>
            <person name="Gu W."/>
            <person name="Detter J.C."/>
            <person name="Han C."/>
            <person name="Tapia R."/>
            <person name="Land M."/>
            <person name="Hauser L."/>
            <person name="Kyrpides N."/>
            <person name="Ivanova N."/>
            <person name="Pagani I."/>
            <person name="Johnson E."/>
            <person name="Mukhopadhyay B."/>
            <person name="Anderson I."/>
            <person name="Woyke T."/>
        </authorList>
    </citation>
    <scope>NUCLEOTIDE SEQUENCE [LARGE SCALE GENOMIC DNA]</scope>
    <source>
        <strain evidence="8 9">6</strain>
    </source>
</reference>
<evidence type="ECO:0000256" key="2">
    <source>
        <dbReference type="ARBA" id="ARBA00022448"/>
    </source>
</evidence>
<feature type="transmembrane region" description="Helical" evidence="7">
    <location>
        <begin position="403"/>
        <end position="421"/>
    </location>
</feature>
<dbReference type="InterPro" id="IPR002528">
    <property type="entry name" value="MATE_fam"/>
</dbReference>
<feature type="transmembrane region" description="Helical" evidence="7">
    <location>
        <begin position="202"/>
        <end position="226"/>
    </location>
</feature>
<protein>
    <submittedName>
        <fullName evidence="8">Putative efflux protein, MATE family</fullName>
    </submittedName>
</protein>
<feature type="transmembrane region" description="Helical" evidence="7">
    <location>
        <begin position="103"/>
        <end position="121"/>
    </location>
</feature>
<dbReference type="CDD" id="cd13144">
    <property type="entry name" value="MATE_like_4"/>
    <property type="match status" value="1"/>
</dbReference>
<keyword evidence="3" id="KW-1003">Cell membrane</keyword>